<evidence type="ECO:0000256" key="1">
    <source>
        <dbReference type="ARBA" id="ARBA00006432"/>
    </source>
</evidence>
<evidence type="ECO:0000259" key="3">
    <source>
        <dbReference type="Pfam" id="PF13193"/>
    </source>
</evidence>
<dbReference type="Pfam" id="PF00501">
    <property type="entry name" value="AMP-binding"/>
    <property type="match status" value="1"/>
</dbReference>
<reference evidence="5 6" key="1">
    <citation type="submission" date="2019-12" db="EMBL/GenBank/DDBJ databases">
        <authorList>
            <person name="Li M."/>
        </authorList>
    </citation>
    <scope>NUCLEOTIDE SEQUENCE [LARGE SCALE GENOMIC DNA]</scope>
    <source>
        <strain evidence="5 6">GBMRC 2046</strain>
    </source>
</reference>
<accession>A0A7X3LUI4</accession>
<organism evidence="5 6">
    <name type="scientific">Stappia sediminis</name>
    <dbReference type="NCBI Taxonomy" id="2692190"/>
    <lineage>
        <taxon>Bacteria</taxon>
        <taxon>Pseudomonadati</taxon>
        <taxon>Pseudomonadota</taxon>
        <taxon>Alphaproteobacteria</taxon>
        <taxon>Hyphomicrobiales</taxon>
        <taxon>Stappiaceae</taxon>
        <taxon>Stappia</taxon>
    </lineage>
</organism>
<dbReference type="EMBL" id="WUMV01000003">
    <property type="protein sequence ID" value="MXN65362.1"/>
    <property type="molecule type" value="Genomic_DNA"/>
</dbReference>
<dbReference type="PANTHER" id="PTHR43347:SF3">
    <property type="entry name" value="ACYL-COA SYNTHETASE SHORT-CHAIN FAMILY MEMBER 3, MITOCHONDRIAL"/>
    <property type="match status" value="1"/>
</dbReference>
<evidence type="ECO:0000259" key="4">
    <source>
        <dbReference type="Pfam" id="PF16177"/>
    </source>
</evidence>
<dbReference type="InterPro" id="IPR000873">
    <property type="entry name" value="AMP-dep_synth/lig_dom"/>
</dbReference>
<feature type="domain" description="Acetyl-coenzyme A synthetase N-terminal" evidence="4">
    <location>
        <begin position="5"/>
        <end position="59"/>
    </location>
</feature>
<dbReference type="FunFam" id="3.30.300.30:FF:000017">
    <property type="entry name" value="Acyl-CoA synthetase short-chain family member 3"/>
    <property type="match status" value="1"/>
</dbReference>
<dbReference type="PROSITE" id="PS00455">
    <property type="entry name" value="AMP_BINDING"/>
    <property type="match status" value="1"/>
</dbReference>
<evidence type="ECO:0000313" key="5">
    <source>
        <dbReference type="EMBL" id="MXN65362.1"/>
    </source>
</evidence>
<dbReference type="PANTHER" id="PTHR43347">
    <property type="entry name" value="ACYL-COA SYNTHETASE"/>
    <property type="match status" value="1"/>
</dbReference>
<keyword evidence="6" id="KW-1185">Reference proteome</keyword>
<proteinExistence type="inferred from homology"/>
<dbReference type="Pfam" id="PF13193">
    <property type="entry name" value="AMP-binding_C"/>
    <property type="match status" value="1"/>
</dbReference>
<dbReference type="AlphaFoldDB" id="A0A7X3LUI4"/>
<protein>
    <submittedName>
        <fullName evidence="5">AMP-binding protein</fullName>
    </submittedName>
</protein>
<feature type="domain" description="AMP-dependent synthetase/ligase" evidence="2">
    <location>
        <begin position="66"/>
        <end position="450"/>
    </location>
</feature>
<dbReference type="Pfam" id="PF16177">
    <property type="entry name" value="ACAS_N"/>
    <property type="match status" value="1"/>
</dbReference>
<evidence type="ECO:0000313" key="6">
    <source>
        <dbReference type="Proteomes" id="UP000433101"/>
    </source>
</evidence>
<dbReference type="GO" id="GO:0070013">
    <property type="term" value="C:intracellular organelle lumen"/>
    <property type="evidence" value="ECO:0007669"/>
    <property type="project" value="UniProtKB-ARBA"/>
</dbReference>
<dbReference type="InterPro" id="IPR025110">
    <property type="entry name" value="AMP-bd_C"/>
</dbReference>
<dbReference type="CDD" id="cd05967">
    <property type="entry name" value="PrpE"/>
    <property type="match status" value="1"/>
</dbReference>
<gene>
    <name evidence="5" type="ORF">GR183_10660</name>
</gene>
<dbReference type="Gene3D" id="3.30.300.30">
    <property type="match status" value="1"/>
</dbReference>
<comment type="similarity">
    <text evidence="1">Belongs to the ATP-dependent AMP-binding enzyme family.</text>
</comment>
<dbReference type="InterPro" id="IPR042099">
    <property type="entry name" value="ANL_N_sf"/>
</dbReference>
<dbReference type="FunFam" id="3.40.50.12780:FF:000011">
    <property type="entry name" value="Acetyl-coenzyme A synthetase 2-like, mitochondrial"/>
    <property type="match status" value="1"/>
</dbReference>
<dbReference type="Proteomes" id="UP000433101">
    <property type="component" value="Unassembled WGS sequence"/>
</dbReference>
<sequence length="636" mass="69194">MASRYAEVYAAWKADPEAFWAEAAQEIDWIKPWDKVFDASAGTYGRWFVGAECNTCYNCLDRHVERGRPGQPAIIYDSPITGSKATYTYEELLEHVQALAAVLQDRGVEKGDRVIIYMPMIPQAVMAMLACARLGAIHSVVFGGFAAHELATRIDDAQPKVIVSASCGIEPGRVVAYKPLLDDAIAQSKHKPSACLVFQREQEIATLIEGRDYDLGEAMDNAMSAGREVACVPVAATDPLYILYTSGTTGQPKGVVRDNGGHMVALKWTMKNHYDVDPGEVFWAASDVGWVVGHSYIVYAPLLHGATTVVFEGKPVGTPDAGVFWRVISEHSVVSLFTAPTAFRAIKKEDPNGKLIADYDLSSFRSLFLAGERADPDTIKWAEEKLDVPVIDHWWQTETGWAIVGNPLGLGMLPVKLGSPTVPMPGYDVQVIDDAGHPVPAGTLGNVVVKLPLPPSCLPTLWNADDRFRKAYLDEFPGYYKTADAGVIDEDGYLFIMARTDDIINVAGHRLSTGAMEEVLASHPDVAECAVIGVADQLKGQTPCGFVVLKSGVNRPPEEIEKELVGLVRQQIGPVAAFKLAVTVDRLPKTRSGKILRGTMRQLADGEEFRIPATIDDPAILDEIGEALREHGIGVK</sequence>
<dbReference type="InterPro" id="IPR020845">
    <property type="entry name" value="AMP-binding_CS"/>
</dbReference>
<dbReference type="InterPro" id="IPR045851">
    <property type="entry name" value="AMP-bd_C_sf"/>
</dbReference>
<dbReference type="InterPro" id="IPR032387">
    <property type="entry name" value="ACAS_N"/>
</dbReference>
<comment type="caution">
    <text evidence="5">The sequence shown here is derived from an EMBL/GenBank/DDBJ whole genome shotgun (WGS) entry which is preliminary data.</text>
</comment>
<dbReference type="GO" id="GO:0050218">
    <property type="term" value="F:propionate-CoA ligase activity"/>
    <property type="evidence" value="ECO:0007669"/>
    <property type="project" value="TreeGrafter"/>
</dbReference>
<evidence type="ECO:0000259" key="2">
    <source>
        <dbReference type="Pfam" id="PF00501"/>
    </source>
</evidence>
<feature type="domain" description="AMP-binding enzyme C-terminal" evidence="3">
    <location>
        <begin position="516"/>
        <end position="594"/>
    </location>
</feature>
<dbReference type="RefSeq" id="WP_160775550.1">
    <property type="nucleotide sequence ID" value="NZ_WUMV01000003.1"/>
</dbReference>
<dbReference type="Gene3D" id="3.40.50.12780">
    <property type="entry name" value="N-terminal domain of ligase-like"/>
    <property type="match status" value="1"/>
</dbReference>
<dbReference type="SUPFAM" id="SSF56801">
    <property type="entry name" value="Acetyl-CoA synthetase-like"/>
    <property type="match status" value="1"/>
</dbReference>
<name>A0A7X3LUI4_9HYPH</name>